<organism evidence="2 3">
    <name type="scientific">Marinibaculum pumilum</name>
    <dbReference type="NCBI Taxonomy" id="1766165"/>
    <lineage>
        <taxon>Bacteria</taxon>
        <taxon>Pseudomonadati</taxon>
        <taxon>Pseudomonadota</taxon>
        <taxon>Alphaproteobacteria</taxon>
        <taxon>Rhodospirillales</taxon>
        <taxon>Rhodospirillaceae</taxon>
        <taxon>Marinibaculum</taxon>
    </lineage>
</organism>
<proteinExistence type="predicted"/>
<sequence length="204" mass="21557">MPTSTLSDLLRRAGAGLAGGMRVAIPGEVVTYDHARQKASVRPLVSRAYADGLVDDAPIIEGVPVIWPRSGGASLTFPVQAGDGVLILWCDIDIERWLQFGGSQPAADLRQHDWNDAVCVPGLYSFAEPSLSENNDDVLLIHGGSTVRLRGNGDIEIDAAGDVLLGPAGDRKKVLRDGDLCHVGSGSSAGQWPVYASTEKVWSG</sequence>
<keyword evidence="3" id="KW-1185">Reference proteome</keyword>
<dbReference type="Pfam" id="PF18352">
    <property type="entry name" value="Gp138_N"/>
    <property type="match status" value="1"/>
</dbReference>
<evidence type="ECO:0000313" key="2">
    <source>
        <dbReference type="EMBL" id="MFC3227325.1"/>
    </source>
</evidence>
<name>A0ABV7KYS7_9PROT</name>
<dbReference type="EMBL" id="JBHRTR010000022">
    <property type="protein sequence ID" value="MFC3227325.1"/>
    <property type="molecule type" value="Genomic_DNA"/>
</dbReference>
<dbReference type="Gene3D" id="2.40.50.230">
    <property type="entry name" value="Gp5 N-terminal domain"/>
    <property type="match status" value="1"/>
</dbReference>
<dbReference type="Proteomes" id="UP001595528">
    <property type="component" value="Unassembled WGS sequence"/>
</dbReference>
<feature type="domain" description="Phage protein Gp138 N-terminal" evidence="1">
    <location>
        <begin position="25"/>
        <end position="122"/>
    </location>
</feature>
<dbReference type="InterPro" id="IPR037026">
    <property type="entry name" value="Vgr_OB-fold_dom_sf"/>
</dbReference>
<reference evidence="3" key="1">
    <citation type="journal article" date="2019" name="Int. J. Syst. Evol. Microbiol.">
        <title>The Global Catalogue of Microorganisms (GCM) 10K type strain sequencing project: providing services to taxonomists for standard genome sequencing and annotation.</title>
        <authorList>
            <consortium name="The Broad Institute Genomics Platform"/>
            <consortium name="The Broad Institute Genome Sequencing Center for Infectious Disease"/>
            <person name="Wu L."/>
            <person name="Ma J."/>
        </authorList>
    </citation>
    <scope>NUCLEOTIDE SEQUENCE [LARGE SCALE GENOMIC DNA]</scope>
    <source>
        <strain evidence="3">KCTC 42964</strain>
    </source>
</reference>
<evidence type="ECO:0000259" key="1">
    <source>
        <dbReference type="Pfam" id="PF18352"/>
    </source>
</evidence>
<dbReference type="RefSeq" id="WP_379899491.1">
    <property type="nucleotide sequence ID" value="NZ_JBHRTR010000022.1"/>
</dbReference>
<accession>A0ABV7KYS7</accession>
<dbReference type="InterPro" id="IPR041599">
    <property type="entry name" value="Gp138_N"/>
</dbReference>
<protein>
    <submittedName>
        <fullName evidence="2">Gp138 family membrane-puncturing spike protein</fullName>
    </submittedName>
</protein>
<comment type="caution">
    <text evidence="2">The sequence shown here is derived from an EMBL/GenBank/DDBJ whole genome shotgun (WGS) entry which is preliminary data.</text>
</comment>
<evidence type="ECO:0000313" key="3">
    <source>
        <dbReference type="Proteomes" id="UP001595528"/>
    </source>
</evidence>
<gene>
    <name evidence="2" type="ORF">ACFOGJ_08800</name>
</gene>